<keyword evidence="1" id="KW-0732">Signal</keyword>
<organism evidence="2 3">
    <name type="scientific">Methylocaldum marinum</name>
    <dbReference type="NCBI Taxonomy" id="1432792"/>
    <lineage>
        <taxon>Bacteria</taxon>
        <taxon>Pseudomonadati</taxon>
        <taxon>Pseudomonadota</taxon>
        <taxon>Gammaproteobacteria</taxon>
        <taxon>Methylococcales</taxon>
        <taxon>Methylococcaceae</taxon>
        <taxon>Methylocaldum</taxon>
    </lineage>
</organism>
<evidence type="ECO:0000313" key="2">
    <source>
        <dbReference type="EMBL" id="BBA35798.1"/>
    </source>
</evidence>
<dbReference type="GO" id="GO:0009279">
    <property type="term" value="C:cell outer membrane"/>
    <property type="evidence" value="ECO:0007669"/>
    <property type="project" value="InterPro"/>
</dbReference>
<protein>
    <recommendedName>
        <fullName evidence="4">Copper resistance protein B</fullName>
    </recommendedName>
</protein>
<dbReference type="Pfam" id="PF05275">
    <property type="entry name" value="CopB"/>
    <property type="match status" value="1"/>
</dbReference>
<keyword evidence="3" id="KW-1185">Reference proteome</keyword>
<proteinExistence type="predicted"/>
<evidence type="ECO:0000313" key="3">
    <source>
        <dbReference type="Proteomes" id="UP000266313"/>
    </source>
</evidence>
<reference evidence="2 3" key="1">
    <citation type="submission" date="2016-12" db="EMBL/GenBank/DDBJ databases">
        <title>Genome sequencing of Methylocaldum marinum.</title>
        <authorList>
            <person name="Takeuchi M."/>
            <person name="Kamagata Y."/>
            <person name="Hiraoka S."/>
            <person name="Oshima K."/>
            <person name="Hattori M."/>
            <person name="Iwasaki W."/>
        </authorList>
    </citation>
    <scope>NUCLEOTIDE SEQUENCE [LARGE SCALE GENOMIC DNA]</scope>
    <source>
        <strain evidence="2 3">S8</strain>
    </source>
</reference>
<name>A0A250KVU5_9GAMM</name>
<feature type="chain" id="PRO_5013213487" description="Copper resistance protein B" evidence="1">
    <location>
        <begin position="33"/>
        <end position="237"/>
    </location>
</feature>
<dbReference type="KEGG" id="mmai:sS8_3866"/>
<accession>A0A250KVU5</accession>
<feature type="signal peptide" evidence="1">
    <location>
        <begin position="1"/>
        <end position="32"/>
    </location>
</feature>
<dbReference type="InterPro" id="IPR007939">
    <property type="entry name" value="Cu-R_B_prcur"/>
</dbReference>
<evidence type="ECO:0008006" key="4">
    <source>
        <dbReference type="Google" id="ProtNLM"/>
    </source>
</evidence>
<dbReference type="EMBL" id="AP017928">
    <property type="protein sequence ID" value="BBA35798.1"/>
    <property type="molecule type" value="Genomic_DNA"/>
</dbReference>
<dbReference type="GO" id="GO:0005507">
    <property type="term" value="F:copper ion binding"/>
    <property type="evidence" value="ECO:0007669"/>
    <property type="project" value="InterPro"/>
</dbReference>
<dbReference type="AlphaFoldDB" id="A0A250KVU5"/>
<dbReference type="GO" id="GO:0006878">
    <property type="term" value="P:intracellular copper ion homeostasis"/>
    <property type="evidence" value="ECO:0007669"/>
    <property type="project" value="InterPro"/>
</dbReference>
<dbReference type="Proteomes" id="UP000266313">
    <property type="component" value="Chromosome"/>
</dbReference>
<gene>
    <name evidence="2" type="ORF">sS8_3866</name>
</gene>
<sequence length="237" mass="27322">MIPSLEHYRVRRSVPVCAAAILMMFGSGRATAQMDDAIYNYLRFERLEYEGNGDVHLFKWDVEGWTGNDDNKLWVKSEGDYVFEQDIFGRADLQLLYSRNIATFWDAQIGVRRAFEPERTFDGVIGIQGLAPYFFETEAALFINENGNVLGRFKLAYELLLTQRLIAQPRVEVNVSADDIENRGVKAGITEFEAGLRLRYEIVREFAPYIGFDYVEEQSLREHKHSVRAVAGIRAWF</sequence>
<evidence type="ECO:0000256" key="1">
    <source>
        <dbReference type="SAM" id="SignalP"/>
    </source>
</evidence>